<sequence length="264" mass="27390">MTTESPENSAPEPAGPAPGRPRRRIGPVLGGAAVALAVVAGVSWTAVVVHGADRDPGAATWRLPKASVGEPAKDTGMSTLLLPYGEGRYVPGPDMNEFGSDAELTGAQAAAQRKRSLAGLPRSQRLLLERRMDREPVKGIAMRSYASTAGASSESGEEFTAQVVLVRMVDRPAADSEAALRRRLLGSVGSLREGPAVKGHEDDAACFLPPADPDEGLDAMVCSGSVGDVLVLATATTVGPLDRQEAADMVAAQFDRIEDPGKAV</sequence>
<proteinExistence type="predicted"/>
<reference evidence="3 4" key="1">
    <citation type="submission" date="2022-05" db="EMBL/GenBank/DDBJ databases">
        <title>Genome Resource of Streptomyces lavenduligriseus GA1-1, a Strain with Broad-Spectrum Antifungal Activity against Phytopathogenic Fungi.</title>
        <authorList>
            <person name="Qi D."/>
        </authorList>
    </citation>
    <scope>NUCLEOTIDE SEQUENCE [LARGE SCALE GENOMIC DNA]</scope>
    <source>
        <strain evidence="3 4">GA1-1</strain>
    </source>
</reference>
<dbReference type="EMBL" id="JAMCCK010000015">
    <property type="protein sequence ID" value="MCL3994252.1"/>
    <property type="molecule type" value="Genomic_DNA"/>
</dbReference>
<feature type="region of interest" description="Disordered" evidence="1">
    <location>
        <begin position="1"/>
        <end position="25"/>
    </location>
</feature>
<gene>
    <name evidence="3" type="ORF">M4438_12080</name>
</gene>
<name>A0ABT0NTX6_9ACTN</name>
<evidence type="ECO:0000256" key="2">
    <source>
        <dbReference type="SAM" id="Phobius"/>
    </source>
</evidence>
<dbReference type="Proteomes" id="UP001202052">
    <property type="component" value="Unassembled WGS sequence"/>
</dbReference>
<accession>A0ABT0NTX6</accession>
<comment type="caution">
    <text evidence="3">The sequence shown here is derived from an EMBL/GenBank/DDBJ whole genome shotgun (WGS) entry which is preliminary data.</text>
</comment>
<keyword evidence="2" id="KW-1133">Transmembrane helix</keyword>
<protein>
    <recommendedName>
        <fullName evidence="5">Secreted protein</fullName>
    </recommendedName>
</protein>
<organism evidence="3 4">
    <name type="scientific">Streptomyces lavenduligriseus</name>
    <dbReference type="NCBI Taxonomy" id="67315"/>
    <lineage>
        <taxon>Bacteria</taxon>
        <taxon>Bacillati</taxon>
        <taxon>Actinomycetota</taxon>
        <taxon>Actinomycetes</taxon>
        <taxon>Kitasatosporales</taxon>
        <taxon>Streptomycetaceae</taxon>
        <taxon>Streptomyces</taxon>
    </lineage>
</organism>
<evidence type="ECO:0000313" key="4">
    <source>
        <dbReference type="Proteomes" id="UP001202052"/>
    </source>
</evidence>
<keyword evidence="2" id="KW-0812">Transmembrane</keyword>
<evidence type="ECO:0008006" key="5">
    <source>
        <dbReference type="Google" id="ProtNLM"/>
    </source>
</evidence>
<evidence type="ECO:0000313" key="3">
    <source>
        <dbReference type="EMBL" id="MCL3994252.1"/>
    </source>
</evidence>
<evidence type="ECO:0000256" key="1">
    <source>
        <dbReference type="SAM" id="MobiDB-lite"/>
    </source>
</evidence>
<feature type="transmembrane region" description="Helical" evidence="2">
    <location>
        <begin position="28"/>
        <end position="47"/>
    </location>
</feature>
<keyword evidence="4" id="KW-1185">Reference proteome</keyword>
<keyword evidence="2" id="KW-0472">Membrane</keyword>
<dbReference type="RefSeq" id="WP_249459105.1">
    <property type="nucleotide sequence ID" value="NZ_JAMCCK010000015.1"/>
</dbReference>